<keyword evidence="6" id="KW-0460">Magnesium</keyword>
<keyword evidence="2" id="KW-0540">Nuclease</keyword>
<evidence type="ECO:0000256" key="2">
    <source>
        <dbReference type="ARBA" id="ARBA00022722"/>
    </source>
</evidence>
<name>F8PHY7_SERL3</name>
<dbReference type="EMBL" id="GL945474">
    <property type="protein sequence ID" value="EGO05083.1"/>
    <property type="molecule type" value="Genomic_DNA"/>
</dbReference>
<dbReference type="GO" id="GO:0003964">
    <property type="term" value="F:RNA-directed DNA polymerase activity"/>
    <property type="evidence" value="ECO:0007669"/>
    <property type="project" value="UniProtKB-KW"/>
</dbReference>
<dbReference type="GO" id="GO:0046872">
    <property type="term" value="F:metal ion binding"/>
    <property type="evidence" value="ECO:0007669"/>
    <property type="project" value="UniProtKB-KW"/>
</dbReference>
<protein>
    <recommendedName>
        <fullName evidence="14">Integrase catalytic domain-containing protein</fullName>
    </recommendedName>
</protein>
<dbReference type="GO" id="GO:0016787">
    <property type="term" value="F:hydrolase activity"/>
    <property type="evidence" value="ECO:0007669"/>
    <property type="project" value="UniProtKB-KW"/>
</dbReference>
<accession>F8PHY7</accession>
<dbReference type="GO" id="GO:0004519">
    <property type="term" value="F:endonuclease activity"/>
    <property type="evidence" value="ECO:0007669"/>
    <property type="project" value="UniProtKB-KW"/>
</dbReference>
<keyword evidence="10" id="KW-0233">DNA recombination</keyword>
<evidence type="ECO:0000256" key="8">
    <source>
        <dbReference type="ARBA" id="ARBA00022918"/>
    </source>
</evidence>
<keyword evidence="8" id="KW-0695">RNA-directed DNA polymerase</keyword>
<proteinExistence type="predicted"/>
<evidence type="ECO:0000256" key="1">
    <source>
        <dbReference type="ARBA" id="ARBA00022695"/>
    </source>
</evidence>
<dbReference type="HOGENOM" id="CLU_763254_0_0_1"/>
<feature type="compositionally biased region" description="Basic and acidic residues" evidence="11">
    <location>
        <begin position="201"/>
        <end position="212"/>
    </location>
</feature>
<dbReference type="InParanoid" id="F8PHY7"/>
<sequence>MSTHSAKLRRRKHHSTAFKNQLQGDGVLQKNAAAEYSRTKTLATLATTMLHDDKLLKSFWVDAMQTAAYITAHSSASGLHEKTPYKILFKRRVDPTLFRPFGCQGYALISKDKWQERFYSKGHKAIMIGYTHGKQAYKLLDIDPNELQIEPHLQENVLQAIEPYQHQNITRAVGQYLHEDVLRAVGALEQLKHPQQQSLEPRPEHWPSLEQKPKVESQSVGAQLLNIQPADVEEVIQLDKQLYLLKSLEHAEAVAILVLQTKRTLDKKQSQKERHNIFMEKPNAPEVPEETSNTEETFFAGIASTGPSNTDLSRTLKEALLHPDGEL</sequence>
<dbReference type="GO" id="GO:0015074">
    <property type="term" value="P:DNA integration"/>
    <property type="evidence" value="ECO:0007669"/>
    <property type="project" value="UniProtKB-KW"/>
</dbReference>
<dbReference type="eggNOG" id="KOG0017">
    <property type="taxonomic scope" value="Eukaryota"/>
</dbReference>
<keyword evidence="9" id="KW-0808">Transferase</keyword>
<dbReference type="GO" id="GO:0006310">
    <property type="term" value="P:DNA recombination"/>
    <property type="evidence" value="ECO:0007669"/>
    <property type="project" value="UniProtKB-KW"/>
</dbReference>
<dbReference type="AlphaFoldDB" id="F8PHY7"/>
<organism evidence="13">
    <name type="scientific">Serpula lacrymans var. lacrymans (strain S7.3)</name>
    <name type="common">Dry rot fungus</name>
    <dbReference type="NCBI Taxonomy" id="936435"/>
    <lineage>
        <taxon>Eukaryota</taxon>
        <taxon>Fungi</taxon>
        <taxon>Dikarya</taxon>
        <taxon>Basidiomycota</taxon>
        <taxon>Agaricomycotina</taxon>
        <taxon>Agaricomycetes</taxon>
        <taxon>Agaricomycetidae</taxon>
        <taxon>Boletales</taxon>
        <taxon>Coniophorineae</taxon>
        <taxon>Serpulaceae</taxon>
        <taxon>Serpula</taxon>
    </lineage>
</organism>
<evidence type="ECO:0000313" key="12">
    <source>
        <dbReference type="EMBL" id="EGO05083.1"/>
    </source>
</evidence>
<keyword evidence="1" id="KW-0548">Nucleotidyltransferase</keyword>
<keyword evidence="3" id="KW-0479">Metal-binding</keyword>
<reference evidence="13" key="1">
    <citation type="journal article" date="2011" name="Science">
        <title>The plant cell wall-decomposing machinery underlies the functional diversity of forest fungi.</title>
        <authorList>
            <person name="Eastwood D.C."/>
            <person name="Floudas D."/>
            <person name="Binder M."/>
            <person name="Majcherczyk A."/>
            <person name="Schneider P."/>
            <person name="Aerts A."/>
            <person name="Asiegbu F.O."/>
            <person name="Baker S.E."/>
            <person name="Barry K."/>
            <person name="Bendiksby M."/>
            <person name="Blumentritt M."/>
            <person name="Coutinho P.M."/>
            <person name="Cullen D."/>
            <person name="de Vries R.P."/>
            <person name="Gathman A."/>
            <person name="Goodell B."/>
            <person name="Henrissat B."/>
            <person name="Ihrmark K."/>
            <person name="Kauserud H."/>
            <person name="Kohler A."/>
            <person name="LaButti K."/>
            <person name="Lapidus A."/>
            <person name="Lavin J.L."/>
            <person name="Lee Y.-H."/>
            <person name="Lindquist E."/>
            <person name="Lilly W."/>
            <person name="Lucas S."/>
            <person name="Morin E."/>
            <person name="Murat C."/>
            <person name="Oguiza J.A."/>
            <person name="Park J."/>
            <person name="Pisabarro A.G."/>
            <person name="Riley R."/>
            <person name="Rosling A."/>
            <person name="Salamov A."/>
            <person name="Schmidt O."/>
            <person name="Schmutz J."/>
            <person name="Skrede I."/>
            <person name="Stenlid J."/>
            <person name="Wiebenga A."/>
            <person name="Xie X."/>
            <person name="Kuees U."/>
            <person name="Hibbett D.S."/>
            <person name="Hoffmeister D."/>
            <person name="Hoegberg N."/>
            <person name="Martin F."/>
            <person name="Grigoriev I.V."/>
            <person name="Watkinson S.C."/>
        </authorList>
    </citation>
    <scope>NUCLEOTIDE SEQUENCE [LARGE SCALE GENOMIC DNA]</scope>
    <source>
        <strain evidence="13">strain S7.3</strain>
    </source>
</reference>
<evidence type="ECO:0000256" key="11">
    <source>
        <dbReference type="SAM" id="MobiDB-lite"/>
    </source>
</evidence>
<dbReference type="PANTHER" id="PTHR42648">
    <property type="entry name" value="TRANSPOSASE, PUTATIVE-RELATED"/>
    <property type="match status" value="1"/>
</dbReference>
<keyword evidence="9" id="KW-0239">DNA-directed DNA polymerase</keyword>
<dbReference type="Proteomes" id="UP000008063">
    <property type="component" value="Unassembled WGS sequence"/>
</dbReference>
<dbReference type="GO" id="GO:0003887">
    <property type="term" value="F:DNA-directed DNA polymerase activity"/>
    <property type="evidence" value="ECO:0007669"/>
    <property type="project" value="UniProtKB-KW"/>
</dbReference>
<dbReference type="PANTHER" id="PTHR42648:SF11">
    <property type="entry name" value="TRANSPOSON TY4-P GAG-POL POLYPROTEIN"/>
    <property type="match status" value="1"/>
</dbReference>
<keyword evidence="4" id="KW-0255">Endonuclease</keyword>
<evidence type="ECO:0000256" key="9">
    <source>
        <dbReference type="ARBA" id="ARBA00022932"/>
    </source>
</evidence>
<gene>
    <name evidence="12" type="ORF">SERLA73DRAFT_68730</name>
</gene>
<evidence type="ECO:0000256" key="3">
    <source>
        <dbReference type="ARBA" id="ARBA00022723"/>
    </source>
</evidence>
<evidence type="ECO:0000256" key="5">
    <source>
        <dbReference type="ARBA" id="ARBA00022801"/>
    </source>
</evidence>
<keyword evidence="7" id="KW-0229">DNA integration</keyword>
<evidence type="ECO:0000256" key="10">
    <source>
        <dbReference type="ARBA" id="ARBA00023172"/>
    </source>
</evidence>
<keyword evidence="13" id="KW-1185">Reference proteome</keyword>
<evidence type="ECO:0000256" key="6">
    <source>
        <dbReference type="ARBA" id="ARBA00022842"/>
    </source>
</evidence>
<dbReference type="OrthoDB" id="2998201at2759"/>
<evidence type="ECO:0008006" key="14">
    <source>
        <dbReference type="Google" id="ProtNLM"/>
    </source>
</evidence>
<keyword evidence="5" id="KW-0378">Hydrolase</keyword>
<evidence type="ECO:0000313" key="13">
    <source>
        <dbReference type="Proteomes" id="UP000008063"/>
    </source>
</evidence>
<dbReference type="STRING" id="936435.F8PHY7"/>
<dbReference type="InterPro" id="IPR039537">
    <property type="entry name" value="Retrotran_Ty1/copia-like"/>
</dbReference>
<evidence type="ECO:0000256" key="4">
    <source>
        <dbReference type="ARBA" id="ARBA00022759"/>
    </source>
</evidence>
<evidence type="ECO:0000256" key="7">
    <source>
        <dbReference type="ARBA" id="ARBA00022908"/>
    </source>
</evidence>
<feature type="region of interest" description="Disordered" evidence="11">
    <location>
        <begin position="193"/>
        <end position="212"/>
    </location>
</feature>